<dbReference type="OrthoDB" id="648861at2759"/>
<dbReference type="GO" id="GO:0008270">
    <property type="term" value="F:zinc ion binding"/>
    <property type="evidence" value="ECO:0007669"/>
    <property type="project" value="InterPro"/>
</dbReference>
<dbReference type="GO" id="GO:0000981">
    <property type="term" value="F:DNA-binding transcription factor activity, RNA polymerase II-specific"/>
    <property type="evidence" value="ECO:0007669"/>
    <property type="project" value="InterPro"/>
</dbReference>
<dbReference type="Proteomes" id="UP000184188">
    <property type="component" value="Unassembled WGS sequence"/>
</dbReference>
<dbReference type="PROSITE" id="PS50048">
    <property type="entry name" value="ZN2_CY6_FUNGAL_2"/>
    <property type="match status" value="1"/>
</dbReference>
<dbReference type="GeneID" id="34614549"/>
<dbReference type="PANTHER" id="PTHR37534">
    <property type="entry name" value="TRANSCRIPTIONAL ACTIVATOR PROTEIN UGA3"/>
    <property type="match status" value="1"/>
</dbReference>
<accession>A0A1L9SBM1</accession>
<keyword evidence="5" id="KW-0539">Nucleus</keyword>
<feature type="region of interest" description="Disordered" evidence="6">
    <location>
        <begin position="1"/>
        <end position="23"/>
    </location>
</feature>
<dbReference type="SMART" id="SM00066">
    <property type="entry name" value="GAL4"/>
    <property type="match status" value="1"/>
</dbReference>
<feature type="region of interest" description="Disordered" evidence="6">
    <location>
        <begin position="179"/>
        <end position="198"/>
    </location>
</feature>
<dbReference type="SUPFAM" id="SSF57701">
    <property type="entry name" value="Zn2/Cys6 DNA-binding domain"/>
    <property type="match status" value="1"/>
</dbReference>
<evidence type="ECO:0000256" key="5">
    <source>
        <dbReference type="ARBA" id="ARBA00023242"/>
    </source>
</evidence>
<evidence type="ECO:0000313" key="8">
    <source>
        <dbReference type="EMBL" id="OJJ44556.1"/>
    </source>
</evidence>
<dbReference type="GO" id="GO:0045944">
    <property type="term" value="P:positive regulation of transcription by RNA polymerase II"/>
    <property type="evidence" value="ECO:0007669"/>
    <property type="project" value="TreeGrafter"/>
</dbReference>
<keyword evidence="4" id="KW-0804">Transcription</keyword>
<dbReference type="Pfam" id="PF11951">
    <property type="entry name" value="Fungal_trans_2"/>
    <property type="match status" value="1"/>
</dbReference>
<feature type="compositionally biased region" description="Low complexity" evidence="6">
    <location>
        <begin position="146"/>
        <end position="157"/>
    </location>
</feature>
<dbReference type="GO" id="GO:0005634">
    <property type="term" value="C:nucleus"/>
    <property type="evidence" value="ECO:0007669"/>
    <property type="project" value="UniProtKB-SubCell"/>
</dbReference>
<keyword evidence="3" id="KW-0238">DNA-binding</keyword>
<dbReference type="Gene3D" id="4.10.240.10">
    <property type="entry name" value="Zn(2)-C6 fungal-type DNA-binding domain"/>
    <property type="match status" value="1"/>
</dbReference>
<feature type="region of interest" description="Disordered" evidence="6">
    <location>
        <begin position="146"/>
        <end position="166"/>
    </location>
</feature>
<dbReference type="Pfam" id="PF00172">
    <property type="entry name" value="Zn_clus"/>
    <property type="match status" value="1"/>
</dbReference>
<dbReference type="InterPro" id="IPR036864">
    <property type="entry name" value="Zn2-C6_fun-type_DNA-bd_sf"/>
</dbReference>
<dbReference type="STRING" id="1073090.A0A1L9SBM1"/>
<evidence type="ECO:0000256" key="2">
    <source>
        <dbReference type="ARBA" id="ARBA00023015"/>
    </source>
</evidence>
<evidence type="ECO:0000259" key="7">
    <source>
        <dbReference type="PROSITE" id="PS50048"/>
    </source>
</evidence>
<dbReference type="EMBL" id="KV878347">
    <property type="protein sequence ID" value="OJJ44556.1"/>
    <property type="molecule type" value="Genomic_DNA"/>
</dbReference>
<evidence type="ECO:0000256" key="3">
    <source>
        <dbReference type="ARBA" id="ARBA00023125"/>
    </source>
</evidence>
<gene>
    <name evidence="8" type="ORF">ASPZODRAFT_27213</name>
</gene>
<feature type="domain" description="Zn(2)-C6 fungal-type" evidence="7">
    <location>
        <begin position="25"/>
        <end position="55"/>
    </location>
</feature>
<sequence>MDYLPTPSGSTADARPRRPARSKNGCLTCRRRKVRCNEEKPKCGHCSRLGLECSWRQSHSRADSTSASSSTNGNPIASATAAETIDPAPGAFFNYGGLFAEDSSLTTSSSASWLAGGMASFSDPVSFGLGAYSPLFEYHPSPSSSGPVAAAGAAAAPGSGGGAQRDSIRDQQAFTLLDVTSSTSSSSPPQHHPPIAPDASDDELFHAFLNSGVPPILISVETRVRWPCMKRTLASMSRSSSMVRSAIVTFVAVLFRDSDREPHSRRTDIYDKAAAELARTIEAVSVGTMELGVELQNILATAFLLSYSDLVTSRVDQANAYLREAFKMLQMRKLSELNMTEKRLISWIRLIDARAASAGGEGFFVTNDNENLYASDTLESRSGALDYASDPGYDDLAIEEILSDMLHRPGTVFFQKVLSFMGRIAKIDPWHRSRGTVKDETEVMSLANQITRDLQKLYSQRPPLMDYAIAGHLNRTHVIQTLAAALTQNFRAYAANYYACFIHLHRVAYKTFPKTPEVLEAQAKIKSLSRCMANALDPSEPMPGQMLWALCMWASEEDDPAERLWILSTIRGMKSSASNAHILADVLEEVLRRQDEQHQRVDIRSVMQDTFHQSFAVL</sequence>
<reference evidence="9" key="1">
    <citation type="journal article" date="2017" name="Genome Biol.">
        <title>Comparative genomics reveals high biological diversity and specific adaptations in the industrially and medically important fungal genus Aspergillus.</title>
        <authorList>
            <person name="de Vries R.P."/>
            <person name="Riley R."/>
            <person name="Wiebenga A."/>
            <person name="Aguilar-Osorio G."/>
            <person name="Amillis S."/>
            <person name="Uchima C.A."/>
            <person name="Anderluh G."/>
            <person name="Asadollahi M."/>
            <person name="Askin M."/>
            <person name="Barry K."/>
            <person name="Battaglia E."/>
            <person name="Bayram O."/>
            <person name="Benocci T."/>
            <person name="Braus-Stromeyer S.A."/>
            <person name="Caldana C."/>
            <person name="Canovas D."/>
            <person name="Cerqueira G.C."/>
            <person name="Chen F."/>
            <person name="Chen W."/>
            <person name="Choi C."/>
            <person name="Clum A."/>
            <person name="Dos Santos R.A."/>
            <person name="Damasio A.R."/>
            <person name="Diallinas G."/>
            <person name="Emri T."/>
            <person name="Fekete E."/>
            <person name="Flipphi M."/>
            <person name="Freyberg S."/>
            <person name="Gallo A."/>
            <person name="Gournas C."/>
            <person name="Habgood R."/>
            <person name="Hainaut M."/>
            <person name="Harispe M.L."/>
            <person name="Henrissat B."/>
            <person name="Hilden K.S."/>
            <person name="Hope R."/>
            <person name="Hossain A."/>
            <person name="Karabika E."/>
            <person name="Karaffa L."/>
            <person name="Karanyi Z."/>
            <person name="Krasevec N."/>
            <person name="Kuo A."/>
            <person name="Kusch H."/>
            <person name="LaButti K."/>
            <person name="Lagendijk E.L."/>
            <person name="Lapidus A."/>
            <person name="Levasseur A."/>
            <person name="Lindquist E."/>
            <person name="Lipzen A."/>
            <person name="Logrieco A.F."/>
            <person name="MacCabe A."/>
            <person name="Maekelae M.R."/>
            <person name="Malavazi I."/>
            <person name="Melin P."/>
            <person name="Meyer V."/>
            <person name="Mielnichuk N."/>
            <person name="Miskei M."/>
            <person name="Molnar A.P."/>
            <person name="Mule G."/>
            <person name="Ngan C.Y."/>
            <person name="Orejas M."/>
            <person name="Orosz E."/>
            <person name="Ouedraogo J.P."/>
            <person name="Overkamp K.M."/>
            <person name="Park H.-S."/>
            <person name="Perrone G."/>
            <person name="Piumi F."/>
            <person name="Punt P.J."/>
            <person name="Ram A.F."/>
            <person name="Ramon A."/>
            <person name="Rauscher S."/>
            <person name="Record E."/>
            <person name="Riano-Pachon D.M."/>
            <person name="Robert V."/>
            <person name="Roehrig J."/>
            <person name="Ruller R."/>
            <person name="Salamov A."/>
            <person name="Salih N.S."/>
            <person name="Samson R.A."/>
            <person name="Sandor E."/>
            <person name="Sanguinetti M."/>
            <person name="Schuetze T."/>
            <person name="Sepcic K."/>
            <person name="Shelest E."/>
            <person name="Sherlock G."/>
            <person name="Sophianopoulou V."/>
            <person name="Squina F.M."/>
            <person name="Sun H."/>
            <person name="Susca A."/>
            <person name="Todd R.B."/>
            <person name="Tsang A."/>
            <person name="Unkles S.E."/>
            <person name="van de Wiele N."/>
            <person name="van Rossen-Uffink D."/>
            <person name="Oliveira J.V."/>
            <person name="Vesth T.C."/>
            <person name="Visser J."/>
            <person name="Yu J.-H."/>
            <person name="Zhou M."/>
            <person name="Andersen M.R."/>
            <person name="Archer D.B."/>
            <person name="Baker S.E."/>
            <person name="Benoit I."/>
            <person name="Brakhage A.A."/>
            <person name="Braus G.H."/>
            <person name="Fischer R."/>
            <person name="Frisvad J.C."/>
            <person name="Goldman G.H."/>
            <person name="Houbraken J."/>
            <person name="Oakley B."/>
            <person name="Pocsi I."/>
            <person name="Scazzocchio C."/>
            <person name="Seiboth B."/>
            <person name="vanKuyk P.A."/>
            <person name="Wortman J."/>
            <person name="Dyer P.S."/>
            <person name="Grigoriev I.V."/>
        </authorList>
    </citation>
    <scope>NUCLEOTIDE SEQUENCE [LARGE SCALE GENOMIC DNA]</scope>
    <source>
        <strain evidence="9">CBS 506.65</strain>
    </source>
</reference>
<evidence type="ECO:0000256" key="1">
    <source>
        <dbReference type="ARBA" id="ARBA00004123"/>
    </source>
</evidence>
<keyword evidence="9" id="KW-1185">Reference proteome</keyword>
<evidence type="ECO:0000256" key="4">
    <source>
        <dbReference type="ARBA" id="ARBA00023163"/>
    </source>
</evidence>
<dbReference type="PANTHER" id="PTHR37534:SF49">
    <property type="entry name" value="LYSINE BIOSYNTHESIS REGULATORY PROTEIN LYS14"/>
    <property type="match status" value="1"/>
</dbReference>
<dbReference type="AlphaFoldDB" id="A0A1L9SBM1"/>
<dbReference type="PRINTS" id="PR00755">
    <property type="entry name" value="AFLATOXINBRP"/>
</dbReference>
<comment type="subcellular location">
    <subcellularLocation>
        <location evidence="1">Nucleus</location>
    </subcellularLocation>
</comment>
<dbReference type="GO" id="GO:0000976">
    <property type="term" value="F:transcription cis-regulatory region binding"/>
    <property type="evidence" value="ECO:0007669"/>
    <property type="project" value="TreeGrafter"/>
</dbReference>
<dbReference type="InterPro" id="IPR001138">
    <property type="entry name" value="Zn2Cys6_DnaBD"/>
</dbReference>
<proteinExistence type="predicted"/>
<organism evidence="8 9">
    <name type="scientific">Penicilliopsis zonata CBS 506.65</name>
    <dbReference type="NCBI Taxonomy" id="1073090"/>
    <lineage>
        <taxon>Eukaryota</taxon>
        <taxon>Fungi</taxon>
        <taxon>Dikarya</taxon>
        <taxon>Ascomycota</taxon>
        <taxon>Pezizomycotina</taxon>
        <taxon>Eurotiomycetes</taxon>
        <taxon>Eurotiomycetidae</taxon>
        <taxon>Eurotiales</taxon>
        <taxon>Aspergillaceae</taxon>
        <taxon>Penicilliopsis</taxon>
    </lineage>
</organism>
<dbReference type="RefSeq" id="XP_022579066.1">
    <property type="nucleotide sequence ID" value="XM_022728085.1"/>
</dbReference>
<dbReference type="PROSITE" id="PS00463">
    <property type="entry name" value="ZN2_CY6_FUNGAL_1"/>
    <property type="match status" value="1"/>
</dbReference>
<evidence type="ECO:0000313" key="9">
    <source>
        <dbReference type="Proteomes" id="UP000184188"/>
    </source>
</evidence>
<dbReference type="VEuPathDB" id="FungiDB:ASPZODRAFT_27213"/>
<protein>
    <recommendedName>
        <fullName evidence="7">Zn(2)-C6 fungal-type domain-containing protein</fullName>
    </recommendedName>
</protein>
<evidence type="ECO:0000256" key="6">
    <source>
        <dbReference type="SAM" id="MobiDB-lite"/>
    </source>
</evidence>
<dbReference type="CDD" id="cd00067">
    <property type="entry name" value="GAL4"/>
    <property type="match status" value="1"/>
</dbReference>
<dbReference type="InterPro" id="IPR021858">
    <property type="entry name" value="Fun_TF"/>
</dbReference>
<keyword evidence="2" id="KW-0805">Transcription regulation</keyword>
<name>A0A1L9SBM1_9EURO</name>